<dbReference type="AlphaFoldDB" id="A0A367ZUM3"/>
<evidence type="ECO:0000256" key="1">
    <source>
        <dbReference type="ARBA" id="ARBA00004613"/>
    </source>
</evidence>
<evidence type="ECO:0000313" key="6">
    <source>
        <dbReference type="Proteomes" id="UP000252355"/>
    </source>
</evidence>
<comment type="caution">
    <text evidence="5">The sequence shown here is derived from an EMBL/GenBank/DDBJ whole genome shotgun (WGS) entry which is preliminary data.</text>
</comment>
<name>A0A367ZUM3_9BACT</name>
<accession>A0A367ZUM3</accession>
<dbReference type="PANTHER" id="PTHR34216">
    <property type="match status" value="1"/>
</dbReference>
<evidence type="ECO:0000256" key="3">
    <source>
        <dbReference type="SAM" id="MobiDB-lite"/>
    </source>
</evidence>
<dbReference type="GO" id="GO:0005576">
    <property type="term" value="C:extracellular region"/>
    <property type="evidence" value="ECO:0007669"/>
    <property type="project" value="UniProtKB-SubCell"/>
</dbReference>
<dbReference type="InterPro" id="IPR051398">
    <property type="entry name" value="Polysacch_Deacetylase"/>
</dbReference>
<dbReference type="InterPro" id="IPR002509">
    <property type="entry name" value="NODB_dom"/>
</dbReference>
<dbReference type="PANTHER" id="PTHR34216:SF3">
    <property type="entry name" value="POLY-BETA-1,6-N-ACETYL-D-GLUCOSAMINE N-DEACETYLASE"/>
    <property type="match status" value="1"/>
</dbReference>
<sequence length="322" mass="34889">MFPMARGLDRPRSRPFPSGGGAGAPASPARRLTRPEGPPPAAAPSTRWFSGTGGRGGTAAPAAWVLWAVIVGLAWLGAAPGVQAAPALTVLVYHHLEDPTTSDVSCTPAQFAAQMEALQRAGFTPLTLPQIRLFLAGGLPDLPNPVAITFDDGYESLYHHALPVARRLRLPMIVFLVTSRLGRQPQFTRYLSPAQIKEMAASGWFEFGSHTHDLHTDTMRIWDAFRSTPNPLLPAVTADFAQSQARLREILGHPAIALAWPYGKYNAQTRQAARHAGFQLHFTSRPGSNEPGSDPFGIKRLPVTARDTPESVVRKARGSLFW</sequence>
<evidence type="ECO:0000256" key="2">
    <source>
        <dbReference type="ARBA" id="ARBA00022729"/>
    </source>
</evidence>
<protein>
    <submittedName>
        <fullName evidence="5">Polysaccharide deacetylase</fullName>
    </submittedName>
</protein>
<dbReference type="Proteomes" id="UP000252355">
    <property type="component" value="Unassembled WGS sequence"/>
</dbReference>
<dbReference type="PROSITE" id="PS51677">
    <property type="entry name" value="NODB"/>
    <property type="match status" value="1"/>
</dbReference>
<keyword evidence="2" id="KW-0732">Signal</keyword>
<dbReference type="EMBL" id="QOQW01000002">
    <property type="protein sequence ID" value="RCK81419.1"/>
    <property type="molecule type" value="Genomic_DNA"/>
</dbReference>
<dbReference type="Gene3D" id="3.20.20.370">
    <property type="entry name" value="Glycoside hydrolase/deacetylase"/>
    <property type="match status" value="1"/>
</dbReference>
<reference evidence="5 6" key="1">
    <citation type="submission" date="2018-05" db="EMBL/GenBank/DDBJ databases">
        <title>A metagenomic window into the 2 km-deep terrestrial subsurface aquifer revealed taxonomically and functionally diverse microbial community comprising novel uncultured bacterial lineages.</title>
        <authorList>
            <person name="Kadnikov V.V."/>
            <person name="Mardanov A.V."/>
            <person name="Beletsky A.V."/>
            <person name="Banks D."/>
            <person name="Pimenov N.V."/>
            <person name="Frank Y.A."/>
            <person name="Karnachuk O.V."/>
            <person name="Ravin N.V."/>
        </authorList>
    </citation>
    <scope>NUCLEOTIDE SEQUENCE [LARGE SCALE GENOMIC DNA]</scope>
    <source>
        <strain evidence="5">BY5</strain>
    </source>
</reference>
<evidence type="ECO:0000313" key="5">
    <source>
        <dbReference type="EMBL" id="RCK81419.1"/>
    </source>
</evidence>
<dbReference type="InterPro" id="IPR011330">
    <property type="entry name" value="Glyco_hydro/deAcase_b/a-brl"/>
</dbReference>
<dbReference type="SUPFAM" id="SSF88713">
    <property type="entry name" value="Glycoside hydrolase/deacetylase"/>
    <property type="match status" value="1"/>
</dbReference>
<feature type="domain" description="NodB homology" evidence="4">
    <location>
        <begin position="144"/>
        <end position="322"/>
    </location>
</feature>
<dbReference type="GO" id="GO:0016810">
    <property type="term" value="F:hydrolase activity, acting on carbon-nitrogen (but not peptide) bonds"/>
    <property type="evidence" value="ECO:0007669"/>
    <property type="project" value="InterPro"/>
</dbReference>
<organism evidence="5 6">
    <name type="scientific">Candidatus Ozemobacter sibiricus</name>
    <dbReference type="NCBI Taxonomy" id="2268124"/>
    <lineage>
        <taxon>Bacteria</taxon>
        <taxon>Candidatus Ozemobacteria</taxon>
        <taxon>Candidatus Ozemobacterales</taxon>
        <taxon>Candidatus Ozemobacteraceae</taxon>
        <taxon>Candidatus Ozemobacter</taxon>
    </lineage>
</organism>
<proteinExistence type="predicted"/>
<dbReference type="Pfam" id="PF01522">
    <property type="entry name" value="Polysacc_deac_1"/>
    <property type="match status" value="1"/>
</dbReference>
<comment type="subcellular location">
    <subcellularLocation>
        <location evidence="1">Secreted</location>
    </subcellularLocation>
</comment>
<gene>
    <name evidence="5" type="ORF">OZSIB_2288</name>
</gene>
<dbReference type="CDD" id="cd10918">
    <property type="entry name" value="CE4_NodB_like_5s_6s"/>
    <property type="match status" value="1"/>
</dbReference>
<evidence type="ECO:0000259" key="4">
    <source>
        <dbReference type="PROSITE" id="PS51677"/>
    </source>
</evidence>
<feature type="region of interest" description="Disordered" evidence="3">
    <location>
        <begin position="1"/>
        <end position="54"/>
    </location>
</feature>
<dbReference type="GO" id="GO:0005975">
    <property type="term" value="P:carbohydrate metabolic process"/>
    <property type="evidence" value="ECO:0007669"/>
    <property type="project" value="InterPro"/>
</dbReference>